<name>A0A5A7PFY4_STRAF</name>
<feature type="region of interest" description="Disordered" evidence="1">
    <location>
        <begin position="68"/>
        <end position="134"/>
    </location>
</feature>
<proteinExistence type="predicted"/>
<protein>
    <submittedName>
        <fullName evidence="2">Ureide permease 2</fullName>
    </submittedName>
</protein>
<sequence>MVEIHASTAKPPMLGSATVSHLKEGGESNFRAEIDGFRAEITDQGLERKWEQLLNQLKDKKMMKNEDIKSAKQEVNQIESEGGANGERAIKWNLRERNHIRLSEGEQTTSTKTSDKRKREGQEKNELKGPEFSLELETDEIAEDIFSQENRLLGR</sequence>
<dbReference type="Proteomes" id="UP000325081">
    <property type="component" value="Unassembled WGS sequence"/>
</dbReference>
<evidence type="ECO:0000256" key="1">
    <source>
        <dbReference type="SAM" id="MobiDB-lite"/>
    </source>
</evidence>
<comment type="caution">
    <text evidence="2">The sequence shown here is derived from an EMBL/GenBank/DDBJ whole genome shotgun (WGS) entry which is preliminary data.</text>
</comment>
<gene>
    <name evidence="2" type="ORF">STAS_07164</name>
</gene>
<accession>A0A5A7PFY4</accession>
<keyword evidence="3" id="KW-1185">Reference proteome</keyword>
<dbReference type="AlphaFoldDB" id="A0A5A7PFY4"/>
<evidence type="ECO:0000313" key="3">
    <source>
        <dbReference type="Proteomes" id="UP000325081"/>
    </source>
</evidence>
<dbReference type="EMBL" id="BKCP01004439">
    <property type="protein sequence ID" value="GER31177.1"/>
    <property type="molecule type" value="Genomic_DNA"/>
</dbReference>
<feature type="compositionally biased region" description="Basic and acidic residues" evidence="1">
    <location>
        <begin position="88"/>
        <end position="104"/>
    </location>
</feature>
<evidence type="ECO:0000313" key="2">
    <source>
        <dbReference type="EMBL" id="GER31177.1"/>
    </source>
</evidence>
<reference evidence="3" key="1">
    <citation type="journal article" date="2019" name="Curr. Biol.">
        <title>Genome Sequence of Striga asiatica Provides Insight into the Evolution of Plant Parasitism.</title>
        <authorList>
            <person name="Yoshida S."/>
            <person name="Kim S."/>
            <person name="Wafula E.K."/>
            <person name="Tanskanen J."/>
            <person name="Kim Y.M."/>
            <person name="Honaas L."/>
            <person name="Yang Z."/>
            <person name="Spallek T."/>
            <person name="Conn C.E."/>
            <person name="Ichihashi Y."/>
            <person name="Cheong K."/>
            <person name="Cui S."/>
            <person name="Der J.P."/>
            <person name="Gundlach H."/>
            <person name="Jiao Y."/>
            <person name="Hori C."/>
            <person name="Ishida J.K."/>
            <person name="Kasahara H."/>
            <person name="Kiba T."/>
            <person name="Kim M.S."/>
            <person name="Koo N."/>
            <person name="Laohavisit A."/>
            <person name="Lee Y.H."/>
            <person name="Lumba S."/>
            <person name="McCourt P."/>
            <person name="Mortimer J.C."/>
            <person name="Mutuku J.M."/>
            <person name="Nomura T."/>
            <person name="Sasaki-Sekimoto Y."/>
            <person name="Seto Y."/>
            <person name="Wang Y."/>
            <person name="Wakatake T."/>
            <person name="Sakakibara H."/>
            <person name="Demura T."/>
            <person name="Yamaguchi S."/>
            <person name="Yoneyama K."/>
            <person name="Manabe R.I."/>
            <person name="Nelson D.C."/>
            <person name="Schulman A.H."/>
            <person name="Timko M.P."/>
            <person name="dePamphilis C.W."/>
            <person name="Choi D."/>
            <person name="Shirasu K."/>
        </authorList>
    </citation>
    <scope>NUCLEOTIDE SEQUENCE [LARGE SCALE GENOMIC DNA]</scope>
    <source>
        <strain evidence="3">cv. UVA1</strain>
    </source>
</reference>
<organism evidence="2 3">
    <name type="scientific">Striga asiatica</name>
    <name type="common">Asiatic witchweed</name>
    <name type="synonym">Buchnera asiatica</name>
    <dbReference type="NCBI Taxonomy" id="4170"/>
    <lineage>
        <taxon>Eukaryota</taxon>
        <taxon>Viridiplantae</taxon>
        <taxon>Streptophyta</taxon>
        <taxon>Embryophyta</taxon>
        <taxon>Tracheophyta</taxon>
        <taxon>Spermatophyta</taxon>
        <taxon>Magnoliopsida</taxon>
        <taxon>eudicotyledons</taxon>
        <taxon>Gunneridae</taxon>
        <taxon>Pentapetalae</taxon>
        <taxon>asterids</taxon>
        <taxon>lamiids</taxon>
        <taxon>Lamiales</taxon>
        <taxon>Orobanchaceae</taxon>
        <taxon>Buchnereae</taxon>
        <taxon>Striga</taxon>
    </lineage>
</organism>
<feature type="compositionally biased region" description="Basic and acidic residues" evidence="1">
    <location>
        <begin position="113"/>
        <end position="129"/>
    </location>
</feature>